<accession>A0ABX5XS91</accession>
<organism evidence="1 2">
    <name type="scientific">Stieleria magnilauensis</name>
    <dbReference type="NCBI Taxonomy" id="2527963"/>
    <lineage>
        <taxon>Bacteria</taxon>
        <taxon>Pseudomonadati</taxon>
        <taxon>Planctomycetota</taxon>
        <taxon>Planctomycetia</taxon>
        <taxon>Pirellulales</taxon>
        <taxon>Pirellulaceae</taxon>
        <taxon>Stieleria</taxon>
    </lineage>
</organism>
<gene>
    <name evidence="1" type="ORF">TBK1r_35780</name>
</gene>
<proteinExistence type="predicted"/>
<evidence type="ECO:0000313" key="2">
    <source>
        <dbReference type="Proteomes" id="UP000318081"/>
    </source>
</evidence>
<reference evidence="1 2" key="1">
    <citation type="submission" date="2019-02" db="EMBL/GenBank/DDBJ databases">
        <title>Deep-cultivation of Planctomycetes and their phenomic and genomic characterization uncovers novel biology.</title>
        <authorList>
            <person name="Wiegand S."/>
            <person name="Jogler M."/>
            <person name="Boedeker C."/>
            <person name="Pinto D."/>
            <person name="Vollmers J."/>
            <person name="Rivas-Marin E."/>
            <person name="Kohn T."/>
            <person name="Peeters S.H."/>
            <person name="Heuer A."/>
            <person name="Rast P."/>
            <person name="Oberbeckmann S."/>
            <person name="Bunk B."/>
            <person name="Jeske O."/>
            <person name="Meyerdierks A."/>
            <person name="Storesund J.E."/>
            <person name="Kallscheuer N."/>
            <person name="Luecker S."/>
            <person name="Lage O.M."/>
            <person name="Pohl T."/>
            <person name="Merkel B.J."/>
            <person name="Hornburger P."/>
            <person name="Mueller R.-W."/>
            <person name="Bruemmer F."/>
            <person name="Labrenz M."/>
            <person name="Spormann A.M."/>
            <person name="Op den Camp H."/>
            <person name="Overmann J."/>
            <person name="Amann R."/>
            <person name="Jetten M.S.M."/>
            <person name="Mascher T."/>
            <person name="Medema M.H."/>
            <person name="Devos D.P."/>
            <person name="Kaster A.-K."/>
            <person name="Ovreas L."/>
            <person name="Rohde M."/>
            <person name="Galperin M.Y."/>
            <person name="Jogler C."/>
        </authorList>
    </citation>
    <scope>NUCLEOTIDE SEQUENCE [LARGE SCALE GENOMIC DNA]</scope>
    <source>
        <strain evidence="1 2">TBK1r</strain>
    </source>
</reference>
<keyword evidence="2" id="KW-1185">Reference proteome</keyword>
<name>A0ABX5XS91_9BACT</name>
<dbReference type="EMBL" id="CP036432">
    <property type="protein sequence ID" value="QDV84627.1"/>
    <property type="molecule type" value="Genomic_DNA"/>
</dbReference>
<sequence>MGDKEIMRSRRREEERLQANFFAWQLHSALFNATC</sequence>
<evidence type="ECO:0000313" key="1">
    <source>
        <dbReference type="EMBL" id="QDV84627.1"/>
    </source>
</evidence>
<protein>
    <submittedName>
        <fullName evidence="1">Uncharacterized protein</fullName>
    </submittedName>
</protein>
<dbReference type="Proteomes" id="UP000318081">
    <property type="component" value="Chromosome"/>
</dbReference>